<feature type="region of interest" description="Disordered" evidence="1">
    <location>
        <begin position="123"/>
        <end position="144"/>
    </location>
</feature>
<protein>
    <submittedName>
        <fullName evidence="3">Helix-turn-helix domain-containing protein</fullName>
    </submittedName>
</protein>
<dbReference type="InterPro" id="IPR010093">
    <property type="entry name" value="SinI_DNA-bd"/>
</dbReference>
<sequence>MSAHDHRSAAELGRARQAIEALRGISPDADAVEITVAGTAEPVDLPRAALEPLREILANLAAGRDVTVVPANAELTTQKAAEILGVSRLHLIRLLHEGRIRYRLVGRHRRVLASSLLEYRRGQHGDRGQADEDSAALSEGIFLS</sequence>
<accession>A0ABS0DHS2</accession>
<dbReference type="RefSeq" id="WP_195003356.1">
    <property type="nucleotide sequence ID" value="NZ_JADLQN010000003.1"/>
</dbReference>
<dbReference type="Proteomes" id="UP000707731">
    <property type="component" value="Unassembled WGS sequence"/>
</dbReference>
<evidence type="ECO:0000313" key="3">
    <source>
        <dbReference type="EMBL" id="MBF6356489.1"/>
    </source>
</evidence>
<keyword evidence="4" id="KW-1185">Reference proteome</keyword>
<dbReference type="Pfam" id="PF12728">
    <property type="entry name" value="HTH_17"/>
    <property type="match status" value="1"/>
</dbReference>
<name>A0ABS0DHS2_9NOCA</name>
<reference evidence="3 4" key="1">
    <citation type="submission" date="2020-10" db="EMBL/GenBank/DDBJ databases">
        <title>Identification of Nocardia species via Next-generation sequencing and recognition of intraspecies genetic diversity.</title>
        <authorList>
            <person name="Li P."/>
            <person name="Li P."/>
            <person name="Lu B."/>
        </authorList>
    </citation>
    <scope>NUCLEOTIDE SEQUENCE [LARGE SCALE GENOMIC DNA]</scope>
    <source>
        <strain evidence="3 4">BJ06-0143</strain>
    </source>
</reference>
<organism evidence="3 4">
    <name type="scientific">Nocardia higoensis</name>
    <dbReference type="NCBI Taxonomy" id="228599"/>
    <lineage>
        <taxon>Bacteria</taxon>
        <taxon>Bacillati</taxon>
        <taxon>Actinomycetota</taxon>
        <taxon>Actinomycetes</taxon>
        <taxon>Mycobacteriales</taxon>
        <taxon>Nocardiaceae</taxon>
        <taxon>Nocardia</taxon>
    </lineage>
</organism>
<gene>
    <name evidence="3" type="ORF">IU449_18390</name>
</gene>
<dbReference type="NCBIfam" id="TIGR01764">
    <property type="entry name" value="excise"/>
    <property type="match status" value="1"/>
</dbReference>
<evidence type="ECO:0000313" key="4">
    <source>
        <dbReference type="Proteomes" id="UP000707731"/>
    </source>
</evidence>
<dbReference type="EMBL" id="JADLQN010000003">
    <property type="protein sequence ID" value="MBF6356489.1"/>
    <property type="molecule type" value="Genomic_DNA"/>
</dbReference>
<comment type="caution">
    <text evidence="3">The sequence shown here is derived from an EMBL/GenBank/DDBJ whole genome shotgun (WGS) entry which is preliminary data.</text>
</comment>
<feature type="domain" description="Helix-turn-helix" evidence="2">
    <location>
        <begin position="75"/>
        <end position="123"/>
    </location>
</feature>
<proteinExistence type="predicted"/>
<evidence type="ECO:0000259" key="2">
    <source>
        <dbReference type="Pfam" id="PF12728"/>
    </source>
</evidence>
<dbReference type="InterPro" id="IPR041657">
    <property type="entry name" value="HTH_17"/>
</dbReference>
<evidence type="ECO:0000256" key="1">
    <source>
        <dbReference type="SAM" id="MobiDB-lite"/>
    </source>
</evidence>